<keyword evidence="2" id="KW-0472">Membrane</keyword>
<sequence length="197" mass="21779">MEGTESTTRQRAAGAAGNREPDQSLLMSGKPLHRFIQKEPRSLGIVVLIFGCAELLMGFQLASETLVTSYGIYVPYWQGALFLVCGILSIYTELHPSKKMVTVCLAMYVVSILGIIVSLGYRIYCFIHMIVDGYYRRNTSDRTAQLSGVESILFISSLFVSGILIFLCVIARFALKSTQTQLIVHHISAPQNETTSS</sequence>
<name>A0A3B5AD47_9TELE</name>
<evidence type="ECO:0000313" key="3">
    <source>
        <dbReference type="Ensembl" id="ENSSPAP00000011522.1"/>
    </source>
</evidence>
<feature type="transmembrane region" description="Helical" evidence="2">
    <location>
        <begin position="43"/>
        <end position="62"/>
    </location>
</feature>
<feature type="region of interest" description="Disordered" evidence="1">
    <location>
        <begin position="1"/>
        <end position="25"/>
    </location>
</feature>
<evidence type="ECO:0000256" key="1">
    <source>
        <dbReference type="SAM" id="MobiDB-lite"/>
    </source>
</evidence>
<protein>
    <recommendedName>
        <fullName evidence="4">MARVEL domain-containing protein</fullName>
    </recommendedName>
</protein>
<feature type="compositionally biased region" description="Polar residues" evidence="1">
    <location>
        <begin position="1"/>
        <end position="10"/>
    </location>
</feature>
<feature type="transmembrane region" description="Helical" evidence="2">
    <location>
        <begin position="103"/>
        <end position="131"/>
    </location>
</feature>
<dbReference type="AlphaFoldDB" id="A0A3B5AD47"/>
<dbReference type="GeneTree" id="ENSGT00510000052164"/>
<feature type="transmembrane region" description="Helical" evidence="2">
    <location>
        <begin position="151"/>
        <end position="175"/>
    </location>
</feature>
<proteinExistence type="predicted"/>
<feature type="transmembrane region" description="Helical" evidence="2">
    <location>
        <begin position="74"/>
        <end position="91"/>
    </location>
</feature>
<dbReference type="Ensembl" id="ENSSPAT00000011726.1">
    <property type="protein sequence ID" value="ENSSPAP00000011522.1"/>
    <property type="gene ID" value="ENSSPAG00000008757.1"/>
</dbReference>
<organism evidence="3">
    <name type="scientific">Stegastes partitus</name>
    <name type="common">bicolor damselfish</name>
    <dbReference type="NCBI Taxonomy" id="144197"/>
    <lineage>
        <taxon>Eukaryota</taxon>
        <taxon>Metazoa</taxon>
        <taxon>Chordata</taxon>
        <taxon>Craniata</taxon>
        <taxon>Vertebrata</taxon>
        <taxon>Euteleostomi</taxon>
        <taxon>Actinopterygii</taxon>
        <taxon>Neopterygii</taxon>
        <taxon>Teleostei</taxon>
        <taxon>Neoteleostei</taxon>
        <taxon>Acanthomorphata</taxon>
        <taxon>Ovalentaria</taxon>
        <taxon>Pomacentridae</taxon>
        <taxon>Stegastes</taxon>
    </lineage>
</organism>
<evidence type="ECO:0000256" key="2">
    <source>
        <dbReference type="SAM" id="Phobius"/>
    </source>
</evidence>
<accession>A0A3B5AD47</accession>
<evidence type="ECO:0008006" key="4">
    <source>
        <dbReference type="Google" id="ProtNLM"/>
    </source>
</evidence>
<keyword evidence="2" id="KW-0812">Transmembrane</keyword>
<reference evidence="3" key="1">
    <citation type="submission" date="2023-09" db="UniProtKB">
        <authorList>
            <consortium name="Ensembl"/>
        </authorList>
    </citation>
    <scope>IDENTIFICATION</scope>
</reference>
<keyword evidence="2" id="KW-1133">Transmembrane helix</keyword>